<name>A0ABD6BCX2_9EURY</name>
<dbReference type="EMBL" id="JBHUDI010000002">
    <property type="protein sequence ID" value="MFD1562524.1"/>
    <property type="molecule type" value="Genomic_DNA"/>
</dbReference>
<comment type="caution">
    <text evidence="2">The sequence shown here is derived from an EMBL/GenBank/DDBJ whole genome shotgun (WGS) entry which is preliminary data.</text>
</comment>
<keyword evidence="3" id="KW-1185">Reference proteome</keyword>
<protein>
    <submittedName>
        <fullName evidence="2">Uncharacterized protein</fullName>
    </submittedName>
</protein>
<gene>
    <name evidence="2" type="ORF">ACFR99_02950</name>
</gene>
<sequence length="51" mass="5905">MESQELEEAFNEILSQAVHSQPNSETEGDVEFLKERIRKLESLLEDSIDKI</sequence>
<evidence type="ECO:0000313" key="2">
    <source>
        <dbReference type="EMBL" id="MFD1562524.1"/>
    </source>
</evidence>
<dbReference type="Proteomes" id="UP001597076">
    <property type="component" value="Unassembled WGS sequence"/>
</dbReference>
<evidence type="ECO:0000256" key="1">
    <source>
        <dbReference type="SAM" id="Coils"/>
    </source>
</evidence>
<keyword evidence="1" id="KW-0175">Coiled coil</keyword>
<proteinExistence type="predicted"/>
<organism evidence="2 3">
    <name type="scientific">Haloarchaeobius amylolyticus</name>
    <dbReference type="NCBI Taxonomy" id="1198296"/>
    <lineage>
        <taxon>Archaea</taxon>
        <taxon>Methanobacteriati</taxon>
        <taxon>Methanobacteriota</taxon>
        <taxon>Stenosarchaea group</taxon>
        <taxon>Halobacteria</taxon>
        <taxon>Halobacteriales</taxon>
        <taxon>Halorubellaceae</taxon>
        <taxon>Haloarchaeobius</taxon>
    </lineage>
</organism>
<accession>A0ABD6BCX2</accession>
<dbReference type="AlphaFoldDB" id="A0ABD6BCX2"/>
<evidence type="ECO:0000313" key="3">
    <source>
        <dbReference type="Proteomes" id="UP001597076"/>
    </source>
</evidence>
<dbReference type="RefSeq" id="WP_390284237.1">
    <property type="nucleotide sequence ID" value="NZ_JBHUDI010000002.1"/>
</dbReference>
<feature type="coiled-coil region" evidence="1">
    <location>
        <begin position="23"/>
        <end position="50"/>
    </location>
</feature>
<reference evidence="2 3" key="1">
    <citation type="journal article" date="2019" name="Int. J. Syst. Evol. Microbiol.">
        <title>The Global Catalogue of Microorganisms (GCM) 10K type strain sequencing project: providing services to taxonomists for standard genome sequencing and annotation.</title>
        <authorList>
            <consortium name="The Broad Institute Genomics Platform"/>
            <consortium name="The Broad Institute Genome Sequencing Center for Infectious Disease"/>
            <person name="Wu L."/>
            <person name="Ma J."/>
        </authorList>
    </citation>
    <scope>NUCLEOTIDE SEQUENCE [LARGE SCALE GENOMIC DNA]</scope>
    <source>
        <strain evidence="2 3">CGMCC 1.12230</strain>
    </source>
</reference>